<dbReference type="EMBL" id="RCMK01000163">
    <property type="protein sequence ID" value="KAG2946213.1"/>
    <property type="molecule type" value="Genomic_DNA"/>
</dbReference>
<organism evidence="3 4">
    <name type="scientific">Phytophthora cactorum</name>
    <dbReference type="NCBI Taxonomy" id="29920"/>
    <lineage>
        <taxon>Eukaryota</taxon>
        <taxon>Sar</taxon>
        <taxon>Stramenopiles</taxon>
        <taxon>Oomycota</taxon>
        <taxon>Peronosporomycetes</taxon>
        <taxon>Peronosporales</taxon>
        <taxon>Peronosporaceae</taxon>
        <taxon>Phytophthora</taxon>
    </lineage>
</organism>
<dbReference type="VEuPathDB" id="FungiDB:PC110_g4025"/>
<dbReference type="VEuPathDB" id="FungiDB:PC110_g8320"/>
<dbReference type="Pfam" id="PF14214">
    <property type="entry name" value="Helitron_like_N"/>
    <property type="match status" value="1"/>
</dbReference>
<evidence type="ECO:0000313" key="4">
    <source>
        <dbReference type="Proteomes" id="UP000736787"/>
    </source>
</evidence>
<evidence type="ECO:0000259" key="2">
    <source>
        <dbReference type="Pfam" id="PF14214"/>
    </source>
</evidence>
<feature type="region of interest" description="Disordered" evidence="1">
    <location>
        <begin position="52"/>
        <end position="158"/>
    </location>
</feature>
<proteinExistence type="predicted"/>
<evidence type="ECO:0000313" key="3">
    <source>
        <dbReference type="EMBL" id="KAG2946213.1"/>
    </source>
</evidence>
<feature type="domain" description="Helitron helicase-like" evidence="2">
    <location>
        <begin position="452"/>
        <end position="637"/>
    </location>
</feature>
<dbReference type="AlphaFoldDB" id="A0A8T1DZ79"/>
<sequence length="667" mass="77082">MTPLLTTWCNKILLARRTFRDNVASAKLNKLDGGAQPCSLRSRNVLRHETERARTRRANLTASQRGRTRRIDIERQRSRRAQQSERDRDRADQEERWASQTEEEWEALQERNRLRHQESRALIPPDEQAQRERLRRSDARRGHAHHNHEDFDASMATDPNVVDGRHRLPRTTVCEHCNAWKWPAETKTSCCLEGAVKLPALPPAPTRLLQLYKDPEFRKHIRAYNHAFAFTSIGASCNNRSTFQPVNQDESVAGQHGVYTFRIQGAMGHYLGSLLPYTDQITNQPVTPKFAQIYIVDPDMQQRATRRRGIFSDLCPVALGDIESMMAEHNPLAQQFLTFGERLPDLGECGGDIVDVRFRLHENRSRPGTYNLPTESEVGATMIEDGNLAQPRDIILYAKDHRLFRLFETHATYDPLQYPLLLPYGELGWTYTDTYDGDIVRRNKREMSLREHVAYRLYHKCDDQSVLHQGGRLFQLYCVDQQAKCEQEQLRWVAAHQSEIRADLYSGLNDSLMNETETPRQPFPESNWQASDIAVFAFGGPRSMYKSYQDSMTIVREYEKPDSFVTITCSPSWEEIMEKIPDGQTAQDRPDIVARVWQLKFGAELKDLDEGVLGRVHARIYVVEFQKRGLPHAHILVILAEEDKPRTRQIIDKMVSVELPDKEKNPQ</sequence>
<accession>A0A8T1DZ79</accession>
<feature type="compositionally biased region" description="Basic and acidic residues" evidence="1">
    <location>
        <begin position="128"/>
        <end position="151"/>
    </location>
</feature>
<feature type="compositionally biased region" description="Basic and acidic residues" evidence="1">
    <location>
        <begin position="108"/>
        <end position="119"/>
    </location>
</feature>
<protein>
    <recommendedName>
        <fullName evidence="2">Helitron helicase-like domain-containing protein</fullName>
    </recommendedName>
</protein>
<dbReference type="PANTHER" id="PTHR45786">
    <property type="entry name" value="DNA BINDING PROTEIN-LIKE"/>
    <property type="match status" value="1"/>
</dbReference>
<feature type="compositionally biased region" description="Basic and acidic residues" evidence="1">
    <location>
        <begin position="69"/>
        <end position="97"/>
    </location>
</feature>
<gene>
    <name evidence="3" type="ORF">PC117_g7818</name>
</gene>
<name>A0A8T1DZ79_9STRA</name>
<dbReference type="InterPro" id="IPR025476">
    <property type="entry name" value="Helitron_helicase-like"/>
</dbReference>
<dbReference type="Proteomes" id="UP000736787">
    <property type="component" value="Unassembled WGS sequence"/>
</dbReference>
<reference evidence="3" key="1">
    <citation type="submission" date="2018-10" db="EMBL/GenBank/DDBJ databases">
        <title>Effector identification in a new, highly contiguous assembly of the strawberry crown rot pathogen Phytophthora cactorum.</title>
        <authorList>
            <person name="Armitage A.D."/>
            <person name="Nellist C.F."/>
            <person name="Bates H."/>
            <person name="Vickerstaff R.J."/>
            <person name="Harrison R.J."/>
        </authorList>
    </citation>
    <scope>NUCLEOTIDE SEQUENCE</scope>
    <source>
        <strain evidence="3">4040</strain>
    </source>
</reference>
<dbReference type="PANTHER" id="PTHR45786:SF74">
    <property type="entry name" value="ATP-DEPENDENT DNA HELICASE"/>
    <property type="match status" value="1"/>
</dbReference>
<evidence type="ECO:0000256" key="1">
    <source>
        <dbReference type="SAM" id="MobiDB-lite"/>
    </source>
</evidence>
<comment type="caution">
    <text evidence="3">The sequence shown here is derived from an EMBL/GenBank/DDBJ whole genome shotgun (WGS) entry which is preliminary data.</text>
</comment>